<dbReference type="Pfam" id="PF01261">
    <property type="entry name" value="AP_endonuc_2"/>
    <property type="match status" value="1"/>
</dbReference>
<keyword evidence="2" id="KW-0413">Isomerase</keyword>
<dbReference type="InterPro" id="IPR036237">
    <property type="entry name" value="Xyl_isomerase-like_sf"/>
</dbReference>
<dbReference type="PANTHER" id="PTHR12110:SF41">
    <property type="entry name" value="INOSOSE DEHYDRATASE"/>
    <property type="match status" value="1"/>
</dbReference>
<comment type="caution">
    <text evidence="2">The sequence shown here is derived from an EMBL/GenBank/DDBJ whole genome shotgun (WGS) entry which is preliminary data.</text>
</comment>
<feature type="domain" description="Xylose isomerase-like TIM barrel" evidence="1">
    <location>
        <begin position="58"/>
        <end position="301"/>
    </location>
</feature>
<reference evidence="2 3" key="1">
    <citation type="submission" date="2020-08" db="EMBL/GenBank/DDBJ databases">
        <title>Genomic Encyclopedia of Type Strains, Phase IV (KMG-V): Genome sequencing to study the core and pangenomes of soil and plant-associated prokaryotes.</title>
        <authorList>
            <person name="Whitman W."/>
        </authorList>
    </citation>
    <scope>NUCLEOTIDE SEQUENCE [LARGE SCALE GENOMIC DNA]</scope>
    <source>
        <strain evidence="2 3">M8US30</strain>
    </source>
</reference>
<dbReference type="GO" id="GO:0016853">
    <property type="term" value="F:isomerase activity"/>
    <property type="evidence" value="ECO:0007669"/>
    <property type="project" value="UniProtKB-KW"/>
</dbReference>
<dbReference type="EMBL" id="JACHDZ010000002">
    <property type="protein sequence ID" value="MBB5343854.1"/>
    <property type="molecule type" value="Genomic_DNA"/>
</dbReference>
<accession>A0A7W8J756</accession>
<organism evidence="2 3">
    <name type="scientific">Tunturiibacter lichenicola</name>
    <dbReference type="NCBI Taxonomy" id="2051959"/>
    <lineage>
        <taxon>Bacteria</taxon>
        <taxon>Pseudomonadati</taxon>
        <taxon>Acidobacteriota</taxon>
        <taxon>Terriglobia</taxon>
        <taxon>Terriglobales</taxon>
        <taxon>Acidobacteriaceae</taxon>
        <taxon>Tunturiibacter</taxon>
    </lineage>
</organism>
<dbReference type="AlphaFoldDB" id="A0A7W8J756"/>
<dbReference type="Proteomes" id="UP000569092">
    <property type="component" value="Unassembled WGS sequence"/>
</dbReference>
<protein>
    <submittedName>
        <fullName evidence="2">Sugar phosphate isomerase/epimerase</fullName>
    </submittedName>
</protein>
<dbReference type="InterPro" id="IPR050312">
    <property type="entry name" value="IolE/XylAMocC-like"/>
</dbReference>
<sequence length="304" mass="34251">MTRHTRRNFLQSATAAIVCSSTLLKTDRLLASPFGLPIGLQLYSVREMLAKDYEGTLKQIAALGYQEVEAAGYFDHSPEQVKSAMSAAGLKCVSAHYSYSNLSKDFDKIVAFNKELGVQYIICAFPGIKDPSRLKDTSYPSLIRSFTLEDYRWNADQFNKFGEKVKDAGMKFGYHNHTMEFGKQDGVVPLDEMIRLTDPEFVTFELDCGWVIVGGANPVDYLQRYPSRISMLHVKDFKHTDKPASVMEPPPAAELGKGTLDYRPVFEAAKKASLRHYFVEQEAYDIPPLEALKIDADYMKKLTV</sequence>
<name>A0A7W8J756_9BACT</name>
<dbReference type="PANTHER" id="PTHR12110">
    <property type="entry name" value="HYDROXYPYRUVATE ISOMERASE"/>
    <property type="match status" value="1"/>
</dbReference>
<evidence type="ECO:0000313" key="3">
    <source>
        <dbReference type="Proteomes" id="UP000569092"/>
    </source>
</evidence>
<evidence type="ECO:0000313" key="2">
    <source>
        <dbReference type="EMBL" id="MBB5343854.1"/>
    </source>
</evidence>
<dbReference type="InterPro" id="IPR013022">
    <property type="entry name" value="Xyl_isomerase-like_TIM-brl"/>
</dbReference>
<dbReference type="Gene3D" id="3.20.20.150">
    <property type="entry name" value="Divalent-metal-dependent TIM barrel enzymes"/>
    <property type="match status" value="1"/>
</dbReference>
<proteinExistence type="predicted"/>
<dbReference type="SUPFAM" id="SSF51658">
    <property type="entry name" value="Xylose isomerase-like"/>
    <property type="match status" value="1"/>
</dbReference>
<evidence type="ECO:0000259" key="1">
    <source>
        <dbReference type="Pfam" id="PF01261"/>
    </source>
</evidence>
<gene>
    <name evidence="2" type="ORF">HDF10_001829</name>
</gene>